<organism evidence="3 4">
    <name type="scientific">Streptomyces chilikensis</name>
    <dbReference type="NCBI Taxonomy" id="1194079"/>
    <lineage>
        <taxon>Bacteria</taxon>
        <taxon>Bacillati</taxon>
        <taxon>Actinomycetota</taxon>
        <taxon>Actinomycetes</taxon>
        <taxon>Kitasatosporales</taxon>
        <taxon>Streptomycetaceae</taxon>
        <taxon>Streptomyces</taxon>
    </lineage>
</organism>
<evidence type="ECO:0000313" key="4">
    <source>
        <dbReference type="Proteomes" id="UP001551584"/>
    </source>
</evidence>
<feature type="signal peptide" evidence="2">
    <location>
        <begin position="1"/>
        <end position="28"/>
    </location>
</feature>
<keyword evidence="2" id="KW-0732">Signal</keyword>
<gene>
    <name evidence="3" type="ORF">AB0D95_15695</name>
</gene>
<proteinExistence type="predicted"/>
<reference evidence="3 4" key="1">
    <citation type="submission" date="2024-06" db="EMBL/GenBank/DDBJ databases">
        <title>The Natural Products Discovery Center: Release of the First 8490 Sequenced Strains for Exploring Actinobacteria Biosynthetic Diversity.</title>
        <authorList>
            <person name="Kalkreuter E."/>
            <person name="Kautsar S.A."/>
            <person name="Yang D."/>
            <person name="Bader C.D."/>
            <person name="Teijaro C.N."/>
            <person name="Fluegel L."/>
            <person name="Davis C.M."/>
            <person name="Simpson J.R."/>
            <person name="Lauterbach L."/>
            <person name="Steele A.D."/>
            <person name="Gui C."/>
            <person name="Meng S."/>
            <person name="Li G."/>
            <person name="Viehrig K."/>
            <person name="Ye F."/>
            <person name="Su P."/>
            <person name="Kiefer A.F."/>
            <person name="Nichols A."/>
            <person name="Cepeda A.J."/>
            <person name="Yan W."/>
            <person name="Fan B."/>
            <person name="Jiang Y."/>
            <person name="Adhikari A."/>
            <person name="Zheng C.-J."/>
            <person name="Schuster L."/>
            <person name="Cowan T.M."/>
            <person name="Smanski M.J."/>
            <person name="Chevrette M.G."/>
            <person name="De Carvalho L.P.S."/>
            <person name="Shen B."/>
        </authorList>
    </citation>
    <scope>NUCLEOTIDE SEQUENCE [LARGE SCALE GENOMIC DNA]</scope>
    <source>
        <strain evidence="3 4">NPDC048117</strain>
    </source>
</reference>
<feature type="compositionally biased region" description="Low complexity" evidence="1">
    <location>
        <begin position="46"/>
        <end position="65"/>
    </location>
</feature>
<evidence type="ECO:0000256" key="2">
    <source>
        <dbReference type="SAM" id="SignalP"/>
    </source>
</evidence>
<comment type="caution">
    <text evidence="3">The sequence shown here is derived from an EMBL/GenBank/DDBJ whole genome shotgun (WGS) entry which is preliminary data.</text>
</comment>
<accession>A0ABV3ERC5</accession>
<dbReference type="Proteomes" id="UP001551584">
    <property type="component" value="Unassembled WGS sequence"/>
</dbReference>
<protein>
    <submittedName>
        <fullName evidence="3">Uncharacterized protein</fullName>
    </submittedName>
</protein>
<name>A0ABV3ERC5_9ACTN</name>
<evidence type="ECO:0000313" key="3">
    <source>
        <dbReference type="EMBL" id="MEU9578681.1"/>
    </source>
</evidence>
<keyword evidence="4" id="KW-1185">Reference proteome</keyword>
<dbReference type="RefSeq" id="WP_166022449.1">
    <property type="nucleotide sequence ID" value="NZ_JBEZNA010000032.1"/>
</dbReference>
<evidence type="ECO:0000256" key="1">
    <source>
        <dbReference type="SAM" id="MobiDB-lite"/>
    </source>
</evidence>
<feature type="chain" id="PRO_5045807756" evidence="2">
    <location>
        <begin position="29"/>
        <end position="65"/>
    </location>
</feature>
<sequence length="65" mass="6285">MKLRYTAAWVGCTAAALLVTYAAGMVPAGEDPAEADVPGVSAELMPDGAGAEAAPPLPLSTAAAG</sequence>
<feature type="region of interest" description="Disordered" evidence="1">
    <location>
        <begin position="32"/>
        <end position="65"/>
    </location>
</feature>
<dbReference type="EMBL" id="JBEZNA010000032">
    <property type="protein sequence ID" value="MEU9578681.1"/>
    <property type="molecule type" value="Genomic_DNA"/>
</dbReference>